<evidence type="ECO:0000313" key="2">
    <source>
        <dbReference type="Proteomes" id="UP000523007"/>
    </source>
</evidence>
<gene>
    <name evidence="1" type="ORF">F4561_001400</name>
</gene>
<protein>
    <submittedName>
        <fullName evidence="1">Uncharacterized protein</fullName>
    </submittedName>
</protein>
<organism evidence="1 2">
    <name type="scientific">Lipingzhangella halophila</name>
    <dbReference type="NCBI Taxonomy" id="1783352"/>
    <lineage>
        <taxon>Bacteria</taxon>
        <taxon>Bacillati</taxon>
        <taxon>Actinomycetota</taxon>
        <taxon>Actinomycetes</taxon>
        <taxon>Streptosporangiales</taxon>
        <taxon>Nocardiopsidaceae</taxon>
        <taxon>Lipingzhangella</taxon>
    </lineage>
</organism>
<accession>A0A7W7REN4</accession>
<reference evidence="1 2" key="1">
    <citation type="submission" date="2020-08" db="EMBL/GenBank/DDBJ databases">
        <title>Sequencing the genomes of 1000 actinobacteria strains.</title>
        <authorList>
            <person name="Klenk H.-P."/>
        </authorList>
    </citation>
    <scope>NUCLEOTIDE SEQUENCE [LARGE SCALE GENOMIC DNA]</scope>
    <source>
        <strain evidence="1 2">DSM 102030</strain>
    </source>
</reference>
<dbReference type="EMBL" id="JACHJT010000001">
    <property type="protein sequence ID" value="MBB4930580.1"/>
    <property type="molecule type" value="Genomic_DNA"/>
</dbReference>
<name>A0A7W7REN4_9ACTN</name>
<sequence length="70" mass="7604">MTTALGPTGPGGVDVPPIQLEAWRWALEHQRDDGSLPTGGEIAAAFGRKQRWGRLVKQRGQQGVLERRAA</sequence>
<dbReference type="AlphaFoldDB" id="A0A7W7REN4"/>
<evidence type="ECO:0000313" key="1">
    <source>
        <dbReference type="EMBL" id="MBB4930580.1"/>
    </source>
</evidence>
<dbReference type="Proteomes" id="UP000523007">
    <property type="component" value="Unassembled WGS sequence"/>
</dbReference>
<comment type="caution">
    <text evidence="1">The sequence shown here is derived from an EMBL/GenBank/DDBJ whole genome shotgun (WGS) entry which is preliminary data.</text>
</comment>
<proteinExistence type="predicted"/>
<keyword evidence="2" id="KW-1185">Reference proteome</keyword>